<keyword evidence="1" id="KW-1133">Transmembrane helix</keyword>
<keyword evidence="4" id="KW-1185">Reference proteome</keyword>
<organism evidence="3 4">
    <name type="scientific">Geothermobacter ehrlichii</name>
    <dbReference type="NCBI Taxonomy" id="213224"/>
    <lineage>
        <taxon>Bacteria</taxon>
        <taxon>Pseudomonadati</taxon>
        <taxon>Thermodesulfobacteriota</taxon>
        <taxon>Desulfuromonadia</taxon>
        <taxon>Desulfuromonadales</taxon>
        <taxon>Geothermobacteraceae</taxon>
        <taxon>Geothermobacter</taxon>
    </lineage>
</organism>
<keyword evidence="1" id="KW-0472">Membrane</keyword>
<protein>
    <recommendedName>
        <fullName evidence="5">Oxygen tolerance protein BatD</fullName>
    </recommendedName>
</protein>
<evidence type="ECO:0000256" key="2">
    <source>
        <dbReference type="SAM" id="SignalP"/>
    </source>
</evidence>
<feature type="signal peptide" evidence="2">
    <location>
        <begin position="1"/>
        <end position="18"/>
    </location>
</feature>
<name>A0A5D3WJ24_9BACT</name>
<accession>A0A5D3WJ24</accession>
<comment type="caution">
    <text evidence="3">The sequence shown here is derived from an EMBL/GenBank/DDBJ whole genome shotgun (WGS) entry which is preliminary data.</text>
</comment>
<dbReference type="EMBL" id="VNIB01000007">
    <property type="protein sequence ID" value="TYO98275.1"/>
    <property type="molecule type" value="Genomic_DNA"/>
</dbReference>
<proteinExistence type="predicted"/>
<evidence type="ECO:0000313" key="4">
    <source>
        <dbReference type="Proteomes" id="UP000324159"/>
    </source>
</evidence>
<sequence length="212" mass="23733">MNRLPLPFLLLWPLLLGAAPLPALQPADVRLGEPVVLQLRLPDAEWSLAGLPDLPAFRLLQPPRTDRGTLTLRLLPVRPGPTEIPPLTLVRGNRVLQSRPLPVTVTDPVAADTAVVPRQNWPPDNAFPPWLPALALTAAVLLLFPICVRIRRRKLATGPYAAEKQRLAALPPSPERQQLERELLGWCYGPYTPDESERADWRRRLADLERRS</sequence>
<evidence type="ECO:0000256" key="1">
    <source>
        <dbReference type="SAM" id="Phobius"/>
    </source>
</evidence>
<feature type="transmembrane region" description="Helical" evidence="1">
    <location>
        <begin position="130"/>
        <end position="148"/>
    </location>
</feature>
<feature type="chain" id="PRO_5022744581" description="Oxygen tolerance protein BatD" evidence="2">
    <location>
        <begin position="19"/>
        <end position="212"/>
    </location>
</feature>
<dbReference type="Proteomes" id="UP000324159">
    <property type="component" value="Unassembled WGS sequence"/>
</dbReference>
<dbReference type="AlphaFoldDB" id="A0A5D3WJ24"/>
<gene>
    <name evidence="3" type="ORF">EDC39_10770</name>
</gene>
<reference evidence="3 4" key="1">
    <citation type="submission" date="2019-07" db="EMBL/GenBank/DDBJ databases">
        <title>Genomic Encyclopedia of Type Strains, Phase IV (KMG-IV): sequencing the most valuable type-strain genomes for metagenomic binning, comparative biology and taxonomic classification.</title>
        <authorList>
            <person name="Goeker M."/>
        </authorList>
    </citation>
    <scope>NUCLEOTIDE SEQUENCE [LARGE SCALE GENOMIC DNA]</scope>
    <source>
        <strain evidence="3 4">SS015</strain>
    </source>
</reference>
<keyword evidence="1" id="KW-0812">Transmembrane</keyword>
<evidence type="ECO:0008006" key="5">
    <source>
        <dbReference type="Google" id="ProtNLM"/>
    </source>
</evidence>
<evidence type="ECO:0000313" key="3">
    <source>
        <dbReference type="EMBL" id="TYO98275.1"/>
    </source>
</evidence>
<keyword evidence="2" id="KW-0732">Signal</keyword>
<dbReference type="RefSeq" id="WP_148896045.1">
    <property type="nucleotide sequence ID" value="NZ_VNIB01000007.1"/>
</dbReference>